<sequence length="152" mass="17181">MSDLNAKQLENAHAFLKHLNALEWGPLGNLLAPDFKHQYFPATIVPPGGKDTRGKAEFMHLFQHSWIHVFEKITVGAHLILLNSTVIDNAAVWGTIGCDTRREQSRIPHGMSKSGKKYNNEYMLTFHFEGEKITKMNEFVDSAYSAAFFTAE</sequence>
<proteinExistence type="predicted"/>
<evidence type="ECO:0000313" key="3">
    <source>
        <dbReference type="Proteomes" id="UP001218188"/>
    </source>
</evidence>
<name>A0AAD6SY28_9AGAR</name>
<dbReference type="AlphaFoldDB" id="A0AAD6SY28"/>
<gene>
    <name evidence="2" type="ORF">C8F04DRAFT_1182581</name>
</gene>
<dbReference type="Pfam" id="PF12680">
    <property type="entry name" value="SnoaL_2"/>
    <property type="match status" value="1"/>
</dbReference>
<organism evidence="2 3">
    <name type="scientific">Mycena alexandri</name>
    <dbReference type="NCBI Taxonomy" id="1745969"/>
    <lineage>
        <taxon>Eukaryota</taxon>
        <taxon>Fungi</taxon>
        <taxon>Dikarya</taxon>
        <taxon>Basidiomycota</taxon>
        <taxon>Agaricomycotina</taxon>
        <taxon>Agaricomycetes</taxon>
        <taxon>Agaricomycetidae</taxon>
        <taxon>Agaricales</taxon>
        <taxon>Marasmiineae</taxon>
        <taxon>Mycenaceae</taxon>
        <taxon>Mycena</taxon>
    </lineage>
</organism>
<reference evidence="2" key="1">
    <citation type="submission" date="2023-03" db="EMBL/GenBank/DDBJ databases">
        <title>Massive genome expansion in bonnet fungi (Mycena s.s.) driven by repeated elements and novel gene families across ecological guilds.</title>
        <authorList>
            <consortium name="Lawrence Berkeley National Laboratory"/>
            <person name="Harder C.B."/>
            <person name="Miyauchi S."/>
            <person name="Viragh M."/>
            <person name="Kuo A."/>
            <person name="Thoen E."/>
            <person name="Andreopoulos B."/>
            <person name="Lu D."/>
            <person name="Skrede I."/>
            <person name="Drula E."/>
            <person name="Henrissat B."/>
            <person name="Morin E."/>
            <person name="Kohler A."/>
            <person name="Barry K."/>
            <person name="LaButti K."/>
            <person name="Morin E."/>
            <person name="Salamov A."/>
            <person name="Lipzen A."/>
            <person name="Mereny Z."/>
            <person name="Hegedus B."/>
            <person name="Baldrian P."/>
            <person name="Stursova M."/>
            <person name="Weitz H."/>
            <person name="Taylor A."/>
            <person name="Grigoriev I.V."/>
            <person name="Nagy L.G."/>
            <person name="Martin F."/>
            <person name="Kauserud H."/>
        </authorList>
    </citation>
    <scope>NUCLEOTIDE SEQUENCE</scope>
    <source>
        <strain evidence="2">CBHHK200</strain>
    </source>
</reference>
<keyword evidence="3" id="KW-1185">Reference proteome</keyword>
<feature type="domain" description="SnoaL-like" evidence="1">
    <location>
        <begin position="13"/>
        <end position="135"/>
    </location>
</feature>
<dbReference type="SUPFAM" id="SSF54427">
    <property type="entry name" value="NTF2-like"/>
    <property type="match status" value="1"/>
</dbReference>
<comment type="caution">
    <text evidence="2">The sequence shown here is derived from an EMBL/GenBank/DDBJ whole genome shotgun (WGS) entry which is preliminary data.</text>
</comment>
<dbReference type="EMBL" id="JARJCM010000052">
    <property type="protein sequence ID" value="KAJ7035171.1"/>
    <property type="molecule type" value="Genomic_DNA"/>
</dbReference>
<evidence type="ECO:0000259" key="1">
    <source>
        <dbReference type="Pfam" id="PF12680"/>
    </source>
</evidence>
<dbReference type="Gene3D" id="3.10.450.50">
    <property type="match status" value="1"/>
</dbReference>
<protein>
    <recommendedName>
        <fullName evidence="1">SnoaL-like domain-containing protein</fullName>
    </recommendedName>
</protein>
<evidence type="ECO:0000313" key="2">
    <source>
        <dbReference type="EMBL" id="KAJ7035171.1"/>
    </source>
</evidence>
<dbReference type="Proteomes" id="UP001218188">
    <property type="component" value="Unassembled WGS sequence"/>
</dbReference>
<dbReference type="InterPro" id="IPR037401">
    <property type="entry name" value="SnoaL-like"/>
</dbReference>
<accession>A0AAD6SY28</accession>
<dbReference type="InterPro" id="IPR032710">
    <property type="entry name" value="NTF2-like_dom_sf"/>
</dbReference>